<evidence type="ECO:0000313" key="10">
    <source>
        <dbReference type="EMBL" id="EGR33564.1"/>
    </source>
</evidence>
<feature type="compositionally biased region" description="Acidic residues" evidence="8">
    <location>
        <begin position="567"/>
        <end position="584"/>
    </location>
</feature>
<dbReference type="OrthoDB" id="302395at2759"/>
<dbReference type="OMA" id="HELYHAD"/>
<evidence type="ECO:0000256" key="3">
    <source>
        <dbReference type="ARBA" id="ARBA00022701"/>
    </source>
</evidence>
<dbReference type="GO" id="GO:0005819">
    <property type="term" value="C:spindle"/>
    <property type="evidence" value="ECO:0007669"/>
    <property type="project" value="UniProtKB-SubCell"/>
</dbReference>
<evidence type="ECO:0000259" key="9">
    <source>
        <dbReference type="PROSITE" id="PS50245"/>
    </source>
</evidence>
<dbReference type="GO" id="GO:0005874">
    <property type="term" value="C:microtubule"/>
    <property type="evidence" value="ECO:0007669"/>
    <property type="project" value="UniProtKB-KW"/>
</dbReference>
<evidence type="ECO:0000256" key="7">
    <source>
        <dbReference type="SAM" id="Coils"/>
    </source>
</evidence>
<dbReference type="SMART" id="SM01052">
    <property type="entry name" value="CAP_GLY"/>
    <property type="match status" value="1"/>
</dbReference>
<evidence type="ECO:0000256" key="6">
    <source>
        <dbReference type="ARBA" id="ARBA00023212"/>
    </source>
</evidence>
<gene>
    <name evidence="10" type="ORF">IMG5_049400</name>
</gene>
<evidence type="ECO:0000256" key="5">
    <source>
        <dbReference type="ARBA" id="ARBA00023054"/>
    </source>
</evidence>
<evidence type="ECO:0000256" key="8">
    <source>
        <dbReference type="SAM" id="MobiDB-lite"/>
    </source>
</evidence>
<dbReference type="eggNOG" id="KOG0971">
    <property type="taxonomic scope" value="Eukaryota"/>
</dbReference>
<feature type="coiled-coil region" evidence="7">
    <location>
        <begin position="270"/>
        <end position="482"/>
    </location>
</feature>
<feature type="domain" description="CAP-Gly" evidence="9">
    <location>
        <begin position="30"/>
        <end position="72"/>
    </location>
</feature>
<reference evidence="10 11" key="1">
    <citation type="submission" date="2011-07" db="EMBL/GenBank/DDBJ databases">
        <authorList>
            <person name="Coyne R."/>
            <person name="Brami D."/>
            <person name="Johnson J."/>
            <person name="Hostetler J."/>
            <person name="Hannick L."/>
            <person name="Clark T."/>
            <person name="Cassidy-Hanley D."/>
            <person name="Inman J."/>
        </authorList>
    </citation>
    <scope>NUCLEOTIDE SEQUENCE [LARGE SCALE GENOMIC DNA]</scope>
    <source>
        <strain evidence="10 11">G5</strain>
    </source>
</reference>
<keyword evidence="2" id="KW-0963">Cytoplasm</keyword>
<dbReference type="GO" id="GO:0030286">
    <property type="term" value="C:dynein complex"/>
    <property type="evidence" value="ECO:0007669"/>
    <property type="project" value="UniProtKB-KW"/>
</dbReference>
<dbReference type="InParanoid" id="G0QMJ8"/>
<keyword evidence="11" id="KW-1185">Reference proteome</keyword>
<evidence type="ECO:0000256" key="2">
    <source>
        <dbReference type="ARBA" id="ARBA00022490"/>
    </source>
</evidence>
<name>G0QMJ8_ICHMU</name>
<dbReference type="PANTHER" id="PTHR18916:SF6">
    <property type="entry name" value="DYNACTIN SUBUNIT 1"/>
    <property type="match status" value="1"/>
</dbReference>
<keyword evidence="6" id="KW-0206">Cytoskeleton</keyword>
<keyword evidence="5 7" id="KW-0175">Coiled coil</keyword>
<evidence type="ECO:0000256" key="4">
    <source>
        <dbReference type="ARBA" id="ARBA00023017"/>
    </source>
</evidence>
<organism evidence="10 11">
    <name type="scientific">Ichthyophthirius multifiliis</name>
    <name type="common">White spot disease agent</name>
    <name type="synonym">Ich</name>
    <dbReference type="NCBI Taxonomy" id="5932"/>
    <lineage>
        <taxon>Eukaryota</taxon>
        <taxon>Sar</taxon>
        <taxon>Alveolata</taxon>
        <taxon>Ciliophora</taxon>
        <taxon>Intramacronucleata</taxon>
        <taxon>Oligohymenophorea</taxon>
        <taxon>Hymenostomatida</taxon>
        <taxon>Ophryoglenina</taxon>
        <taxon>Ichthyophthirius</taxon>
    </lineage>
</organism>
<dbReference type="PANTHER" id="PTHR18916">
    <property type="entry name" value="DYNACTIN 1-RELATED MICROTUBULE-BINDING"/>
    <property type="match status" value="1"/>
</dbReference>
<evidence type="ECO:0000256" key="1">
    <source>
        <dbReference type="ARBA" id="ARBA00004186"/>
    </source>
</evidence>
<dbReference type="GeneID" id="14909736"/>
<protein>
    <recommendedName>
        <fullName evidence="9">CAP-Gly domain-containing protein</fullName>
    </recommendedName>
</protein>
<dbReference type="PROSITE" id="PS50245">
    <property type="entry name" value="CAP_GLY_2"/>
    <property type="match status" value="1"/>
</dbReference>
<dbReference type="InterPro" id="IPR036859">
    <property type="entry name" value="CAP-Gly_dom_sf"/>
</dbReference>
<dbReference type="SUPFAM" id="SSF74924">
    <property type="entry name" value="Cap-Gly domain"/>
    <property type="match status" value="1"/>
</dbReference>
<dbReference type="STRING" id="857967.G0QMJ8"/>
<sequence>MQQIQFKVGDYVQLTNTQNKDQEGYIKFIGQLEGKEGIWVGVELTIQKGTHNGTFQDKKYFECKELHGIFVREKHLKLYQPPVQKSEEKQVNQQITSSQLIQSTNESVRVQQLKEELERKEDDLSDLTQTIQKLQQKLDKEESLRLLQTKDLEKKCEELQQKLYQTSQNQHEKQVQEIIKFQEEIQELKQALEEQSEISNSTESLVEKLLIQKEQLEQKYENLQQENEILLQENKKLKDNQLQADLALEEAMQAHDFPGSGSDEQFCKINARLRQAVQLLNEELELEKIESLEKIIELKNQLEQMPQLRNTIAEQERKIGTLSLQINALNNEIADLKEQLEINQESVNLIEKITEQNQKMEENIIEYRRQIKELKEYQKINQDLLQNYEENEKDMQNDLNSFEFQIYELKRILEEKEEQIQELQNLNFKIREKANFYKQQQVEAQQEISTTGEENPKKAAAYQKLLETNQELLQEKREMISNNLSKKISNNTNSFNERSDYSSIKDLTSNDQFTKLANFIFLINQPSADPERKKILLQIKSSSDDDVDMDYDSDDLIDITKKKDKIEEEEEDEESCSSNNESEEIETLNVEIEFKDANEDMFHSIKAFMSKYLDGISNNSSEYADILIKQILLGTFMVMDDEEDKQKVKTLSIIF</sequence>
<dbReference type="Pfam" id="PF01302">
    <property type="entry name" value="CAP_GLY"/>
    <property type="match status" value="1"/>
</dbReference>
<dbReference type="EMBL" id="GL983424">
    <property type="protein sequence ID" value="EGR33564.1"/>
    <property type="molecule type" value="Genomic_DNA"/>
</dbReference>
<feature type="coiled-coil region" evidence="7">
    <location>
        <begin position="100"/>
        <end position="240"/>
    </location>
</feature>
<dbReference type="Gene3D" id="2.30.30.190">
    <property type="entry name" value="CAP Gly-rich-like domain"/>
    <property type="match status" value="1"/>
</dbReference>
<dbReference type="RefSeq" id="XP_004037550.1">
    <property type="nucleotide sequence ID" value="XM_004037502.1"/>
</dbReference>
<dbReference type="Proteomes" id="UP000008983">
    <property type="component" value="Unassembled WGS sequence"/>
</dbReference>
<accession>G0QMJ8</accession>
<dbReference type="InterPro" id="IPR000938">
    <property type="entry name" value="CAP-Gly_domain"/>
</dbReference>
<dbReference type="AlphaFoldDB" id="G0QMJ8"/>
<proteinExistence type="predicted"/>
<comment type="subcellular location">
    <subcellularLocation>
        <location evidence="1">Cytoplasm</location>
        <location evidence="1">Cytoskeleton</location>
        <location evidence="1">Spindle</location>
    </subcellularLocation>
</comment>
<feature type="region of interest" description="Disordered" evidence="8">
    <location>
        <begin position="565"/>
        <end position="584"/>
    </location>
</feature>
<evidence type="ECO:0000313" key="11">
    <source>
        <dbReference type="Proteomes" id="UP000008983"/>
    </source>
</evidence>
<keyword evidence="3" id="KW-0493">Microtubule</keyword>
<keyword evidence="4" id="KW-0243">Dynein</keyword>